<proteinExistence type="predicted"/>
<protein>
    <recommendedName>
        <fullName evidence="3">N-acetyltransferase domain-containing protein</fullName>
    </recommendedName>
</protein>
<name>A0A0Q0J927_9PSED</name>
<dbReference type="InterPro" id="IPR016181">
    <property type="entry name" value="Acyl_CoA_acyltransferase"/>
</dbReference>
<dbReference type="PATRIC" id="fig|251703.9.peg.70"/>
<organism evidence="1 2">
    <name type="scientific">Pseudomonas syringae pv. viburni</name>
    <dbReference type="NCBI Taxonomy" id="251703"/>
    <lineage>
        <taxon>Bacteria</taxon>
        <taxon>Pseudomonadati</taxon>
        <taxon>Pseudomonadota</taxon>
        <taxon>Gammaproteobacteria</taxon>
        <taxon>Pseudomonadales</taxon>
        <taxon>Pseudomonadaceae</taxon>
        <taxon>Pseudomonas</taxon>
    </lineage>
</organism>
<sequence length="495" mass="54159">MVSDLQRAPDLSLSAGDGTGLRAPCGAFDRTSCSGVDGPPGVYPLWRCLRPGNRPAVLQDAAGAIDRRAGAGVGKSCQVAGRRLLSAEKPWLCSGRRAGVPVPLHARKPATAGAPPDHGRAALDVLIRQAGPADNAQLLDFQQRHAMRGSMPLRFDRSPDYFALHHCHAADHRTWIAQSPEGELRGSASLVVRDGYLQGSAEPIAYLGDLRLMPDRRLSRSWMAEVQSRLADLSLQTGTQHAYCCIIRDNPLAIQSLLGRRRANPLKLAHWRGYSNVSVYGQRGLSSAPRTCAGVRVMRAEPRHLDALRAFLDSESSRQSFGCVFSEAEFERRLSHWPDFAIGSFLLAVDERENLLGCVAPWDAGKIKRIVVEQMPVAQQLLRMGYNAVAPLAGRPGIASPGNALRDIYLTHLQVRQRDPEVFAALLDVAWAQVRKDYSLMQLCLYDQDPLWPAMRRYRSVSLPMDLYTAPCGSNTPAFAEAGAAGVPGFEIYLV</sequence>
<dbReference type="AlphaFoldDB" id="A0A0Q0J927"/>
<evidence type="ECO:0008006" key="3">
    <source>
        <dbReference type="Google" id="ProtNLM"/>
    </source>
</evidence>
<comment type="caution">
    <text evidence="1">The sequence shown here is derived from an EMBL/GenBank/DDBJ whole genome shotgun (WGS) entry which is preliminary data.</text>
</comment>
<evidence type="ECO:0000313" key="2">
    <source>
        <dbReference type="Proteomes" id="UP000050317"/>
    </source>
</evidence>
<evidence type="ECO:0000313" key="1">
    <source>
        <dbReference type="EMBL" id="KPZ10567.1"/>
    </source>
</evidence>
<gene>
    <name evidence="1" type="ORF">ALO40_04641</name>
</gene>
<dbReference type="EMBL" id="LJRR01000389">
    <property type="protein sequence ID" value="KPZ10567.1"/>
    <property type="molecule type" value="Genomic_DNA"/>
</dbReference>
<dbReference type="SUPFAM" id="SSF55729">
    <property type="entry name" value="Acyl-CoA N-acyltransferases (Nat)"/>
    <property type="match status" value="1"/>
</dbReference>
<reference evidence="1 2" key="1">
    <citation type="submission" date="2015-09" db="EMBL/GenBank/DDBJ databases">
        <title>Genome announcement of multiple Pseudomonas syringae strains.</title>
        <authorList>
            <person name="Thakur S."/>
            <person name="Wang P.W."/>
            <person name="Gong Y."/>
            <person name="Weir B.S."/>
            <person name="Guttman D.S."/>
        </authorList>
    </citation>
    <scope>NUCLEOTIDE SEQUENCE [LARGE SCALE GENOMIC DNA]</scope>
    <source>
        <strain evidence="1 2">ICMP3963</strain>
    </source>
</reference>
<dbReference type="Proteomes" id="UP000050317">
    <property type="component" value="Unassembled WGS sequence"/>
</dbReference>
<accession>A0A0Q0J927</accession>